<name>A0A5N6UL67_ASPTM</name>
<sequence length="65" mass="7328">MTAQSEADPNPHFNRNFMEQGTVHPSTAVSPRRPCSEPSRLSCPMPDESRRSPPDARFLQIMIMS</sequence>
<feature type="compositionally biased region" description="Polar residues" evidence="1">
    <location>
        <begin position="17"/>
        <end position="29"/>
    </location>
</feature>
<accession>A0A5N6UL67</accession>
<evidence type="ECO:0000313" key="2">
    <source>
        <dbReference type="EMBL" id="KAE8159354.1"/>
    </source>
</evidence>
<gene>
    <name evidence="2" type="ORF">BDV40DRAFT_273474</name>
</gene>
<dbReference type="EMBL" id="ML738676">
    <property type="protein sequence ID" value="KAE8159354.1"/>
    <property type="molecule type" value="Genomic_DNA"/>
</dbReference>
<dbReference type="Proteomes" id="UP000326950">
    <property type="component" value="Unassembled WGS sequence"/>
</dbReference>
<protein>
    <submittedName>
        <fullName evidence="2">Uncharacterized protein</fullName>
    </submittedName>
</protein>
<reference evidence="2 3" key="1">
    <citation type="submission" date="2019-04" db="EMBL/GenBank/DDBJ databases">
        <title>Friends and foes A comparative genomics study of 23 Aspergillus species from section Flavi.</title>
        <authorList>
            <consortium name="DOE Joint Genome Institute"/>
            <person name="Kjaerbolling I."/>
            <person name="Vesth T."/>
            <person name="Frisvad J.C."/>
            <person name="Nybo J.L."/>
            <person name="Theobald S."/>
            <person name="Kildgaard S."/>
            <person name="Isbrandt T."/>
            <person name="Kuo A."/>
            <person name="Sato A."/>
            <person name="Lyhne E.K."/>
            <person name="Kogle M.E."/>
            <person name="Wiebenga A."/>
            <person name="Kun R.S."/>
            <person name="Lubbers R.J."/>
            <person name="Makela M.R."/>
            <person name="Barry K."/>
            <person name="Chovatia M."/>
            <person name="Clum A."/>
            <person name="Daum C."/>
            <person name="Haridas S."/>
            <person name="He G."/>
            <person name="LaButti K."/>
            <person name="Lipzen A."/>
            <person name="Mondo S."/>
            <person name="Riley R."/>
            <person name="Salamov A."/>
            <person name="Simmons B.A."/>
            <person name="Magnuson J.K."/>
            <person name="Henrissat B."/>
            <person name="Mortensen U.H."/>
            <person name="Larsen T.O."/>
            <person name="Devries R.P."/>
            <person name="Grigoriev I.V."/>
            <person name="Machida M."/>
            <person name="Baker S.E."/>
            <person name="Andersen M.R."/>
        </authorList>
    </citation>
    <scope>NUCLEOTIDE SEQUENCE [LARGE SCALE GENOMIC DNA]</scope>
    <source>
        <strain evidence="2 3">CBS 117626</strain>
    </source>
</reference>
<evidence type="ECO:0000313" key="3">
    <source>
        <dbReference type="Proteomes" id="UP000326950"/>
    </source>
</evidence>
<dbReference type="AlphaFoldDB" id="A0A5N6UL67"/>
<keyword evidence="3" id="KW-1185">Reference proteome</keyword>
<feature type="region of interest" description="Disordered" evidence="1">
    <location>
        <begin position="1"/>
        <end position="57"/>
    </location>
</feature>
<proteinExistence type="predicted"/>
<evidence type="ECO:0000256" key="1">
    <source>
        <dbReference type="SAM" id="MobiDB-lite"/>
    </source>
</evidence>
<organism evidence="2 3">
    <name type="scientific">Aspergillus tamarii</name>
    <dbReference type="NCBI Taxonomy" id="41984"/>
    <lineage>
        <taxon>Eukaryota</taxon>
        <taxon>Fungi</taxon>
        <taxon>Dikarya</taxon>
        <taxon>Ascomycota</taxon>
        <taxon>Pezizomycotina</taxon>
        <taxon>Eurotiomycetes</taxon>
        <taxon>Eurotiomycetidae</taxon>
        <taxon>Eurotiales</taxon>
        <taxon>Aspergillaceae</taxon>
        <taxon>Aspergillus</taxon>
        <taxon>Aspergillus subgen. Circumdati</taxon>
    </lineage>
</organism>